<protein>
    <recommendedName>
        <fullName evidence="3">GTPase</fullName>
    </recommendedName>
</protein>
<accession>A0ABY1KYX5</accession>
<name>A0ABY1KYX5_9FLAO</name>
<proteinExistence type="predicted"/>
<comment type="caution">
    <text evidence="1">The sequence shown here is derived from an EMBL/GenBank/DDBJ whole genome shotgun (WGS) entry which is preliminary data.</text>
</comment>
<sequence length="126" mass="14722">MKDSDIEKLVFIYNADSGLKNALLDSAHKILNPSTYNCNLCDITFGVFTENKIWKRFREETDLEMEFLHKDEYKKQYASKFGNKFSFPIILAQSNGELQVFVSTEEMNTIEDARSLIRLIEKRIRA</sequence>
<evidence type="ECO:0000313" key="1">
    <source>
        <dbReference type="EMBL" id="SIS93885.1"/>
    </source>
</evidence>
<dbReference type="Proteomes" id="UP000185728">
    <property type="component" value="Unassembled WGS sequence"/>
</dbReference>
<dbReference type="RefSeq" id="WP_076456353.1">
    <property type="nucleotide sequence ID" value="NZ_FTOB01000005.1"/>
</dbReference>
<evidence type="ECO:0008006" key="3">
    <source>
        <dbReference type="Google" id="ProtNLM"/>
    </source>
</evidence>
<gene>
    <name evidence="1" type="ORF">SAMN05421766_10562</name>
</gene>
<keyword evidence="2" id="KW-1185">Reference proteome</keyword>
<evidence type="ECO:0000313" key="2">
    <source>
        <dbReference type="Proteomes" id="UP000185728"/>
    </source>
</evidence>
<reference evidence="1 2" key="1">
    <citation type="submission" date="2017-01" db="EMBL/GenBank/DDBJ databases">
        <authorList>
            <person name="Varghese N."/>
            <person name="Submissions S."/>
        </authorList>
    </citation>
    <scope>NUCLEOTIDE SEQUENCE [LARGE SCALE GENOMIC DNA]</scope>
    <source>
        <strain evidence="1 2">DSM 2061</strain>
    </source>
</reference>
<organism evidence="1 2">
    <name type="scientific">Zobellia uliginosa</name>
    <dbReference type="NCBI Taxonomy" id="143224"/>
    <lineage>
        <taxon>Bacteria</taxon>
        <taxon>Pseudomonadati</taxon>
        <taxon>Bacteroidota</taxon>
        <taxon>Flavobacteriia</taxon>
        <taxon>Flavobacteriales</taxon>
        <taxon>Flavobacteriaceae</taxon>
        <taxon>Zobellia</taxon>
    </lineage>
</organism>
<dbReference type="EMBL" id="FTOB01000005">
    <property type="protein sequence ID" value="SIS93885.1"/>
    <property type="molecule type" value="Genomic_DNA"/>
</dbReference>